<dbReference type="GO" id="GO:0004582">
    <property type="term" value="F:dolichyl-phosphate beta-D-mannosyltransferase activity"/>
    <property type="evidence" value="ECO:0007669"/>
    <property type="project" value="InterPro"/>
</dbReference>
<gene>
    <name evidence="5" type="ORF">ESP62_002015</name>
</gene>
<dbReference type="InterPro" id="IPR029044">
    <property type="entry name" value="Nucleotide-diphossugar_trans"/>
</dbReference>
<dbReference type="Gene3D" id="3.90.550.10">
    <property type="entry name" value="Spore Coat Polysaccharide Biosynthesis Protein SpsA, Chain A"/>
    <property type="match status" value="1"/>
</dbReference>
<dbReference type="GO" id="GO:0016020">
    <property type="term" value="C:membrane"/>
    <property type="evidence" value="ECO:0007669"/>
    <property type="project" value="GOC"/>
</dbReference>
<sequence>MQRPRILVIIPTYDERDNIVGIVERTLAASPDHRVLVVDDGSPDGTGDVVEAIAAVDDRVDVLHRTGKLGLGSAYLTGFAWGLERDFDLLVEMDADGSHAPESLPAMVEHLGADGSLVIGSRWVPGGAVVDWPRSRQLLSRGGNAYARLMLGIHVRDATAGFRVYRSDVLRHIDLTGVDSKGYCFQVDMTLRVLDAGGTIVEHPITFRERELGQSKMSRGIVAEAMWKVTVWGVLRRWRRLLGR</sequence>
<dbReference type="RefSeq" id="WP_129180056.1">
    <property type="nucleotide sequence ID" value="NZ_JAGIOG010000001.1"/>
</dbReference>
<evidence type="ECO:0000256" key="3">
    <source>
        <dbReference type="ARBA" id="ARBA00022679"/>
    </source>
</evidence>
<dbReference type="InterPro" id="IPR039528">
    <property type="entry name" value="DPM1-like"/>
</dbReference>
<evidence type="ECO:0000256" key="2">
    <source>
        <dbReference type="ARBA" id="ARBA00022676"/>
    </source>
</evidence>
<proteinExistence type="inferred from homology"/>
<keyword evidence="3" id="KW-0808">Transferase</keyword>
<dbReference type="FunFam" id="3.90.550.10:FF:000122">
    <property type="entry name" value="Dolichol-phosphate mannosyltransferase subunit 1"/>
    <property type="match status" value="1"/>
</dbReference>
<dbReference type="EMBL" id="SDPP02000001">
    <property type="protein sequence ID" value="KAA1380004.1"/>
    <property type="molecule type" value="Genomic_DNA"/>
</dbReference>
<keyword evidence="2" id="KW-0328">Glycosyltransferase</keyword>
<dbReference type="SUPFAM" id="SSF53448">
    <property type="entry name" value="Nucleotide-diphospho-sugar transferases"/>
    <property type="match status" value="1"/>
</dbReference>
<dbReference type="InterPro" id="IPR001173">
    <property type="entry name" value="Glyco_trans_2-like"/>
</dbReference>
<name>A0A641APH5_9ACTN</name>
<evidence type="ECO:0000313" key="5">
    <source>
        <dbReference type="EMBL" id="KAA1380004.1"/>
    </source>
</evidence>
<evidence type="ECO:0000313" key="6">
    <source>
        <dbReference type="Proteomes" id="UP001515100"/>
    </source>
</evidence>
<dbReference type="CDD" id="cd06442">
    <property type="entry name" value="DPM1_like"/>
    <property type="match status" value="1"/>
</dbReference>
<dbReference type="OrthoDB" id="9810303at2"/>
<organism evidence="5 6">
    <name type="scientific">Aeromicrobium fastidiosum</name>
    <dbReference type="NCBI Taxonomy" id="52699"/>
    <lineage>
        <taxon>Bacteria</taxon>
        <taxon>Bacillati</taxon>
        <taxon>Actinomycetota</taxon>
        <taxon>Actinomycetes</taxon>
        <taxon>Propionibacteriales</taxon>
        <taxon>Nocardioidaceae</taxon>
        <taxon>Aeromicrobium</taxon>
    </lineage>
</organism>
<dbReference type="PANTHER" id="PTHR43398">
    <property type="entry name" value="DOLICHOL-PHOSPHATE MANNOSYLTRANSFERASE SUBUNIT 1"/>
    <property type="match status" value="1"/>
</dbReference>
<dbReference type="PANTHER" id="PTHR43398:SF1">
    <property type="entry name" value="DOLICHOL-PHOSPHATE MANNOSYLTRANSFERASE SUBUNIT 1"/>
    <property type="match status" value="1"/>
</dbReference>
<feature type="domain" description="Glycosyltransferase 2-like" evidence="4">
    <location>
        <begin position="8"/>
        <end position="173"/>
    </location>
</feature>
<comment type="caution">
    <text evidence="5">The sequence shown here is derived from an EMBL/GenBank/DDBJ whole genome shotgun (WGS) entry which is preliminary data.</text>
</comment>
<keyword evidence="6" id="KW-1185">Reference proteome</keyword>
<comment type="similarity">
    <text evidence="1">Belongs to the glycosyltransferase 2 family.</text>
</comment>
<evidence type="ECO:0000256" key="1">
    <source>
        <dbReference type="ARBA" id="ARBA00006739"/>
    </source>
</evidence>
<dbReference type="Pfam" id="PF00535">
    <property type="entry name" value="Glycos_transf_2"/>
    <property type="match status" value="1"/>
</dbReference>
<protein>
    <submittedName>
        <fullName evidence="5">Polyprenol monophosphomannose synthase</fullName>
    </submittedName>
</protein>
<reference evidence="5" key="1">
    <citation type="submission" date="2019-09" db="EMBL/GenBank/DDBJ databases">
        <authorList>
            <person name="Li J."/>
        </authorList>
    </citation>
    <scope>NUCLEOTIDE SEQUENCE [LARGE SCALE GENOMIC DNA]</scope>
    <source>
        <strain evidence="5">NRBC 14897</strain>
    </source>
</reference>
<dbReference type="GO" id="GO:0009247">
    <property type="term" value="P:glycolipid biosynthetic process"/>
    <property type="evidence" value="ECO:0007669"/>
    <property type="project" value="TreeGrafter"/>
</dbReference>
<accession>A0A641APH5</accession>
<dbReference type="Proteomes" id="UP001515100">
    <property type="component" value="Unassembled WGS sequence"/>
</dbReference>
<dbReference type="AlphaFoldDB" id="A0A641APH5"/>
<evidence type="ECO:0000259" key="4">
    <source>
        <dbReference type="Pfam" id="PF00535"/>
    </source>
</evidence>